<sequence length="180" mass="20234">MSPTPNNKVKFEKSIDFLQDTIQKMHQNGETSNEIKRNMDERIEKIISEVSVDICQLPEGSHSGTYGIGVGMIKSTYDLFISHSKAWKAATAVAGYYVETTGKPNRGTFHRFDNTPSRPASPRVGISNKDDSPIRMGRLPARLPPRPNRPKPAEPPPKTPWDEWAEAEAEETKKWGEDLE</sequence>
<evidence type="ECO:0000313" key="2">
    <source>
        <dbReference type="EMBL" id="GJJ10683.1"/>
    </source>
</evidence>
<feature type="compositionally biased region" description="Basic and acidic residues" evidence="1">
    <location>
        <begin position="170"/>
        <end position="180"/>
    </location>
</feature>
<comment type="caution">
    <text evidence="2">The sequence shown here is derived from an EMBL/GenBank/DDBJ whole genome shotgun (WGS) entry which is preliminary data.</text>
</comment>
<evidence type="ECO:0000313" key="3">
    <source>
        <dbReference type="Proteomes" id="UP001050691"/>
    </source>
</evidence>
<accession>A0AAV5AB28</accession>
<protein>
    <submittedName>
        <fullName evidence="2">Uncharacterized protein</fullName>
    </submittedName>
</protein>
<dbReference type="AlphaFoldDB" id="A0AAV5AB28"/>
<keyword evidence="3" id="KW-1185">Reference proteome</keyword>
<organism evidence="2 3">
    <name type="scientific">Clathrus columnatus</name>
    <dbReference type="NCBI Taxonomy" id="1419009"/>
    <lineage>
        <taxon>Eukaryota</taxon>
        <taxon>Fungi</taxon>
        <taxon>Dikarya</taxon>
        <taxon>Basidiomycota</taxon>
        <taxon>Agaricomycotina</taxon>
        <taxon>Agaricomycetes</taxon>
        <taxon>Phallomycetidae</taxon>
        <taxon>Phallales</taxon>
        <taxon>Clathraceae</taxon>
        <taxon>Clathrus</taxon>
    </lineage>
</organism>
<feature type="region of interest" description="Disordered" evidence="1">
    <location>
        <begin position="104"/>
        <end position="180"/>
    </location>
</feature>
<gene>
    <name evidence="2" type="ORF">Clacol_004910</name>
</gene>
<proteinExistence type="predicted"/>
<name>A0AAV5AB28_9AGAM</name>
<reference evidence="2" key="1">
    <citation type="submission" date="2021-10" db="EMBL/GenBank/DDBJ databases">
        <title>De novo Genome Assembly of Clathrus columnatus (Basidiomycota, Fungi) Using Illumina and Nanopore Sequence Data.</title>
        <authorList>
            <person name="Ogiso-Tanaka E."/>
            <person name="Itagaki H."/>
            <person name="Hosoya T."/>
            <person name="Hosaka K."/>
        </authorList>
    </citation>
    <scope>NUCLEOTIDE SEQUENCE</scope>
    <source>
        <strain evidence="2">MO-923</strain>
    </source>
</reference>
<dbReference type="Proteomes" id="UP001050691">
    <property type="component" value="Unassembled WGS sequence"/>
</dbReference>
<evidence type="ECO:0000256" key="1">
    <source>
        <dbReference type="SAM" id="MobiDB-lite"/>
    </source>
</evidence>
<dbReference type="EMBL" id="BPWL01000005">
    <property type="protein sequence ID" value="GJJ10683.1"/>
    <property type="molecule type" value="Genomic_DNA"/>
</dbReference>